<protein>
    <submittedName>
        <fullName evidence="2">Seryl-tRNA synthetase</fullName>
    </submittedName>
</protein>
<sequence>MWLVSAFPNPEKGTLFWSTVVQRGPCEDPFILSLLTPFAITVQCSRPINVMAAVQASSSLELDTLTLDHILSDLESLAPNDALFSVTRTSAKPSGSRSDAGLLESFEAGTSPSDRRQHVELSHRLLAGHRTAQRLNSERVSEVQVGLVLPSERSRASTRSSASARPRGRDGLGETSTRTDLLHAKVADLQTQVDAWHTALESAATLIDEPHQSLGTSAVEDVGANRKVRAEDTSLESGTMSQDHTDARPKTTEPIPTEARYEAGAPAAIEGPNAVTSAEEFEDDDPWDEMS</sequence>
<evidence type="ECO:0000313" key="3">
    <source>
        <dbReference type="Proteomes" id="UP000014071"/>
    </source>
</evidence>
<dbReference type="GO" id="GO:0004812">
    <property type="term" value="F:aminoacyl-tRNA ligase activity"/>
    <property type="evidence" value="ECO:0007669"/>
    <property type="project" value="UniProtKB-KW"/>
</dbReference>
<keyword evidence="2" id="KW-0030">Aminoacyl-tRNA synthetase</keyword>
<reference evidence="3" key="1">
    <citation type="journal article" date="2013" name="Genome Announc.">
        <title>Draft genome sequence of the basidiomycetous yeast-like fungus Pseudozyma hubeiensis SY62, which produces an abundant amount of the biosurfactant mannosylerythritol lipids.</title>
        <authorList>
            <person name="Konishi M."/>
            <person name="Hatada Y."/>
            <person name="Horiuchi J."/>
        </authorList>
    </citation>
    <scope>NUCLEOTIDE SEQUENCE [LARGE SCALE GENOMIC DNA]</scope>
    <source>
        <strain evidence="3">SY62</strain>
    </source>
</reference>
<dbReference type="AlphaFoldDB" id="R9PBQ2"/>
<feature type="compositionally biased region" description="Acidic residues" evidence="1">
    <location>
        <begin position="279"/>
        <end position="291"/>
    </location>
</feature>
<dbReference type="GeneID" id="24111538"/>
<name>R9PBQ2_PSEHS</name>
<feature type="region of interest" description="Disordered" evidence="1">
    <location>
        <begin position="221"/>
        <end position="291"/>
    </location>
</feature>
<dbReference type="Proteomes" id="UP000014071">
    <property type="component" value="Unassembled WGS sequence"/>
</dbReference>
<dbReference type="HOGENOM" id="CLU_100273_0_0_1"/>
<keyword evidence="2" id="KW-0436">Ligase</keyword>
<dbReference type="RefSeq" id="XP_012192259.1">
    <property type="nucleotide sequence ID" value="XM_012336869.1"/>
</dbReference>
<evidence type="ECO:0000256" key="1">
    <source>
        <dbReference type="SAM" id="MobiDB-lite"/>
    </source>
</evidence>
<proteinExistence type="predicted"/>
<evidence type="ECO:0000313" key="2">
    <source>
        <dbReference type="EMBL" id="GAC98672.1"/>
    </source>
</evidence>
<feature type="region of interest" description="Disordered" evidence="1">
    <location>
        <begin position="150"/>
        <end position="177"/>
    </location>
</feature>
<dbReference type="eggNOG" id="ENOG502TH33">
    <property type="taxonomic scope" value="Eukaryota"/>
</dbReference>
<gene>
    <name evidence="2" type="ORF">PHSY_006266</name>
</gene>
<organism evidence="2 3">
    <name type="scientific">Pseudozyma hubeiensis (strain SY62)</name>
    <name type="common">Yeast</name>
    <dbReference type="NCBI Taxonomy" id="1305764"/>
    <lineage>
        <taxon>Eukaryota</taxon>
        <taxon>Fungi</taxon>
        <taxon>Dikarya</taxon>
        <taxon>Basidiomycota</taxon>
        <taxon>Ustilaginomycotina</taxon>
        <taxon>Ustilaginomycetes</taxon>
        <taxon>Ustilaginales</taxon>
        <taxon>Ustilaginaceae</taxon>
        <taxon>Pseudozyma</taxon>
    </lineage>
</organism>
<dbReference type="EMBL" id="DF238821">
    <property type="protein sequence ID" value="GAC98672.1"/>
    <property type="molecule type" value="Genomic_DNA"/>
</dbReference>
<keyword evidence="3" id="KW-1185">Reference proteome</keyword>
<accession>R9PBQ2</accession>
<dbReference type="OrthoDB" id="2553844at2759"/>